<dbReference type="Pfam" id="PF03767">
    <property type="entry name" value="Acid_phosphat_B"/>
    <property type="match status" value="1"/>
</dbReference>
<gene>
    <name evidence="3" type="primary">PLEST000657</name>
    <name evidence="3" type="ORF">PLESTB_000022700</name>
</gene>
<keyword evidence="2" id="KW-0472">Membrane</keyword>
<keyword evidence="2" id="KW-1133">Transmembrane helix</keyword>
<dbReference type="AlphaFoldDB" id="A0A9W6EWQ2"/>
<organism evidence="3 4">
    <name type="scientific">Pleodorina starrii</name>
    <dbReference type="NCBI Taxonomy" id="330485"/>
    <lineage>
        <taxon>Eukaryota</taxon>
        <taxon>Viridiplantae</taxon>
        <taxon>Chlorophyta</taxon>
        <taxon>core chlorophytes</taxon>
        <taxon>Chlorophyceae</taxon>
        <taxon>CS clade</taxon>
        <taxon>Chlamydomonadales</taxon>
        <taxon>Volvocaceae</taxon>
        <taxon>Pleodorina</taxon>
    </lineage>
</organism>
<evidence type="ECO:0000313" key="3">
    <source>
        <dbReference type="EMBL" id="GLC47759.1"/>
    </source>
</evidence>
<proteinExistence type="predicted"/>
<evidence type="ECO:0000313" key="4">
    <source>
        <dbReference type="Proteomes" id="UP001165080"/>
    </source>
</evidence>
<dbReference type="PANTHER" id="PTHR31284:SF10">
    <property type="entry name" value="ACID PHOSPHATASE-LIKE PROTEIN"/>
    <property type="match status" value="1"/>
</dbReference>
<keyword evidence="1" id="KW-0732">Signal</keyword>
<keyword evidence="2" id="KW-0812">Transmembrane</keyword>
<dbReference type="EMBL" id="BRXU01000001">
    <property type="protein sequence ID" value="GLC47759.1"/>
    <property type="molecule type" value="Genomic_DNA"/>
</dbReference>
<dbReference type="InterPro" id="IPR023214">
    <property type="entry name" value="HAD_sf"/>
</dbReference>
<evidence type="ECO:0000256" key="1">
    <source>
        <dbReference type="ARBA" id="ARBA00022729"/>
    </source>
</evidence>
<dbReference type="InterPro" id="IPR005519">
    <property type="entry name" value="Acid_phosphat_B-like"/>
</dbReference>
<reference evidence="3 4" key="1">
    <citation type="journal article" date="2023" name="Commun. Biol.">
        <title>Reorganization of the ancestral sex-determining regions during the evolution of trioecy in Pleodorina starrii.</title>
        <authorList>
            <person name="Takahashi K."/>
            <person name="Suzuki S."/>
            <person name="Kawai-Toyooka H."/>
            <person name="Yamamoto K."/>
            <person name="Hamaji T."/>
            <person name="Ootsuki R."/>
            <person name="Yamaguchi H."/>
            <person name="Kawachi M."/>
            <person name="Higashiyama T."/>
            <person name="Nozaki H."/>
        </authorList>
    </citation>
    <scope>NUCLEOTIDE SEQUENCE [LARGE SCALE GENOMIC DNA]</scope>
    <source>
        <strain evidence="3 4">NIES-4479</strain>
    </source>
</reference>
<sequence length="424" mass="44962">MQRSSKHNMDDFEKGTALLQAPTDAKDLNLQMEEELVEREAAAAISARRAFSCRVVAGGFIILFVVLLGLKTFFESPDEKRSFSASCMHALGGGAVGPRGSLLHFNPRCTEELKEYFDQAYYAEVRRVSDEAMAYFRQLVARQDAAGAIAAGSSRGTVIFDIDETALSNMDGFFGPSSWSRLFGRTSPNRCVRPHLEYANLEPLRLQLIGDTGRLAPVQTARKPLCYAPPLKATLDLYNYLYDNNFTLVFLTGRSEDARAETEANLADAGYGRKCDSADHVLGVAAASHRRQALQSDTAAAVDAAAAAPKGAAATTSTTTAAPSSSSSSLPFVGLFSPPAAPSPRCYAELLMREMGDERLASVFKAEARGRLVSGPGGAAASAAGGGGGGHVLVGSIGDQFSDLVGQAAAVANFKLPNPVYTLL</sequence>
<feature type="transmembrane region" description="Helical" evidence="2">
    <location>
        <begin position="55"/>
        <end position="74"/>
    </location>
</feature>
<evidence type="ECO:0000256" key="2">
    <source>
        <dbReference type="SAM" id="Phobius"/>
    </source>
</evidence>
<comment type="caution">
    <text evidence="3">The sequence shown here is derived from an EMBL/GenBank/DDBJ whole genome shotgun (WGS) entry which is preliminary data.</text>
</comment>
<dbReference type="PANTHER" id="PTHR31284">
    <property type="entry name" value="ACID PHOSPHATASE-LIKE PROTEIN"/>
    <property type="match status" value="1"/>
</dbReference>
<dbReference type="Gene3D" id="3.40.50.1000">
    <property type="entry name" value="HAD superfamily/HAD-like"/>
    <property type="match status" value="1"/>
</dbReference>
<name>A0A9W6EWQ2_9CHLO</name>
<keyword evidence="4" id="KW-1185">Reference proteome</keyword>
<protein>
    <submittedName>
        <fullName evidence="3">Uncharacterized protein</fullName>
    </submittedName>
</protein>
<dbReference type="InterPro" id="IPR036412">
    <property type="entry name" value="HAD-like_sf"/>
</dbReference>
<accession>A0A9W6EWQ2</accession>
<dbReference type="OrthoDB" id="59415at2759"/>
<dbReference type="SUPFAM" id="SSF56784">
    <property type="entry name" value="HAD-like"/>
    <property type="match status" value="1"/>
</dbReference>
<dbReference type="Proteomes" id="UP001165080">
    <property type="component" value="Unassembled WGS sequence"/>
</dbReference>